<dbReference type="InterPro" id="IPR000432">
    <property type="entry name" value="DNA_mismatch_repair_MutS_C"/>
</dbReference>
<dbReference type="Pfam" id="PF05192">
    <property type="entry name" value="MutS_III"/>
    <property type="match status" value="1"/>
</dbReference>
<comment type="similarity">
    <text evidence="1">Belongs to the DNA mismatch repair MutS family.</text>
</comment>
<keyword evidence="3" id="KW-0067">ATP-binding</keyword>
<dbReference type="InterPro" id="IPR036187">
    <property type="entry name" value="DNA_mismatch_repair_MutS_sf"/>
</dbReference>
<reference evidence="6" key="1">
    <citation type="submission" date="2025-05" db="UniProtKB">
        <authorList>
            <consortium name="EnsemblMetazoa"/>
        </authorList>
    </citation>
    <scope>IDENTIFICATION</scope>
</reference>
<proteinExistence type="inferred from homology"/>
<evidence type="ECO:0000313" key="7">
    <source>
        <dbReference type="Proteomes" id="UP001652700"/>
    </source>
</evidence>
<organism evidence="6 7">
    <name type="scientific">Diabrotica virgifera virgifera</name>
    <name type="common">western corn rootworm</name>
    <dbReference type="NCBI Taxonomy" id="50390"/>
    <lineage>
        <taxon>Eukaryota</taxon>
        <taxon>Metazoa</taxon>
        <taxon>Ecdysozoa</taxon>
        <taxon>Arthropoda</taxon>
        <taxon>Hexapoda</taxon>
        <taxon>Insecta</taxon>
        <taxon>Pterygota</taxon>
        <taxon>Neoptera</taxon>
        <taxon>Endopterygota</taxon>
        <taxon>Coleoptera</taxon>
        <taxon>Polyphaga</taxon>
        <taxon>Cucujiformia</taxon>
        <taxon>Chrysomeloidea</taxon>
        <taxon>Chrysomelidae</taxon>
        <taxon>Galerucinae</taxon>
        <taxon>Diabroticina</taxon>
        <taxon>Diabroticites</taxon>
        <taxon>Diabrotica</taxon>
    </lineage>
</organism>
<dbReference type="InterPro" id="IPR007696">
    <property type="entry name" value="DNA_mismatch_repair_MutS_core"/>
</dbReference>
<protein>
    <recommendedName>
        <fullName evidence="5">DNA mismatch repair proteins mutS family domain-containing protein</fullName>
    </recommendedName>
</protein>
<dbReference type="Gene3D" id="3.40.50.300">
    <property type="entry name" value="P-loop containing nucleotide triphosphate hydrolases"/>
    <property type="match status" value="1"/>
</dbReference>
<keyword evidence="2" id="KW-0547">Nucleotide-binding</keyword>
<dbReference type="SUPFAM" id="SSF52540">
    <property type="entry name" value="P-loop containing nucleoside triphosphate hydrolases"/>
    <property type="match status" value="1"/>
</dbReference>
<dbReference type="Gene3D" id="1.10.1420.10">
    <property type="match status" value="1"/>
</dbReference>
<dbReference type="InterPro" id="IPR027417">
    <property type="entry name" value="P-loop_NTPase"/>
</dbReference>
<dbReference type="Proteomes" id="UP001652700">
    <property type="component" value="Unplaced"/>
</dbReference>
<evidence type="ECO:0000256" key="1">
    <source>
        <dbReference type="ARBA" id="ARBA00006271"/>
    </source>
</evidence>
<evidence type="ECO:0000313" key="6">
    <source>
        <dbReference type="EnsemblMetazoa" id="XP_050505289.1"/>
    </source>
</evidence>
<evidence type="ECO:0000256" key="3">
    <source>
        <dbReference type="ARBA" id="ARBA00022840"/>
    </source>
</evidence>
<dbReference type="EnsemblMetazoa" id="XM_050649332.1">
    <property type="protein sequence ID" value="XP_050505289.1"/>
    <property type="gene ID" value="LOC114345565"/>
</dbReference>
<evidence type="ECO:0000256" key="4">
    <source>
        <dbReference type="ARBA" id="ARBA00023125"/>
    </source>
</evidence>
<dbReference type="InterPro" id="IPR045076">
    <property type="entry name" value="MutS"/>
</dbReference>
<evidence type="ECO:0000256" key="2">
    <source>
        <dbReference type="ARBA" id="ARBA00022741"/>
    </source>
</evidence>
<accession>A0ABM5K528</accession>
<keyword evidence="4" id="KW-0238">DNA-binding</keyword>
<dbReference type="SMART" id="SM00533">
    <property type="entry name" value="MUTSd"/>
    <property type="match status" value="1"/>
</dbReference>
<evidence type="ECO:0000259" key="5">
    <source>
        <dbReference type="PROSITE" id="PS00486"/>
    </source>
</evidence>
<dbReference type="RefSeq" id="XP_050505289.1">
    <property type="nucleotide sequence ID" value="XM_050649332.1"/>
</dbReference>
<feature type="domain" description="DNA mismatch repair proteins mutS family" evidence="5">
    <location>
        <begin position="669"/>
        <end position="685"/>
    </location>
</feature>
<dbReference type="SUPFAM" id="SSF48334">
    <property type="entry name" value="DNA repair protein MutS, domain III"/>
    <property type="match status" value="1"/>
</dbReference>
<dbReference type="SMART" id="SM00534">
    <property type="entry name" value="MUTSac"/>
    <property type="match status" value="1"/>
</dbReference>
<dbReference type="PROSITE" id="PS00486">
    <property type="entry name" value="DNA_MISMATCH_REPAIR_2"/>
    <property type="match status" value="1"/>
</dbReference>
<dbReference type="Pfam" id="PF00488">
    <property type="entry name" value="MutS_V"/>
    <property type="match status" value="1"/>
</dbReference>
<keyword evidence="7" id="KW-1185">Reference proteome</keyword>
<dbReference type="PANTHER" id="PTHR11361:SF20">
    <property type="entry name" value="MUTS PROTEIN HOMOLOG 5"/>
    <property type="match status" value="1"/>
</dbReference>
<dbReference type="GeneID" id="114345565"/>
<dbReference type="PANTHER" id="PTHR11361">
    <property type="entry name" value="DNA MISMATCH REPAIR PROTEIN MUTS FAMILY MEMBER"/>
    <property type="match status" value="1"/>
</dbReference>
<name>A0ABM5K528_DIAVI</name>
<sequence>MSSPPTEIITVHQVKGKPVDDTIEEFEEKNDTTSEETNIFLCILYRFGKLGVAYYNLVDKQLYVYDEMVDEKPQYLVTVGIFREIKPKYVLTMGGRNEEFTKVLIDIINYGDSYQNSTTTSDTVQSLPPNLFIATAKEYTYEICKAIISQLSLAAIEEEPSTTKREVYIHSLINFDNRLPLQAIGTLVKFLDKNWSFFGITDKDELSYIHINQVTRKDQVLIDNSTFEALQIFSKRGHESGFKRGLHSSDREGLSVYKLFSVNCKSTVGLVTLRNILLNPLKNIDLLNQRLDFISFVLLPNNRFFVESLRENLQEISGDINVILTRIGNSRAKFRDWYVLYKAIYYTVYINELSAPYRENSSLLFDLNEKISSNLISLEESIKNGLDFEASKKRGKPIVRSGLDEDLDEKKLRRQGIMNDVMAAARFAADNLPDFLDECSVVYLPEMGHLLAIKEWKPDCQPEDLQNLGFQFVFKLGGKFHYKNAMCVELDKRLGDIYLEIIDHENRILRRLSGFILKYNKDIREPLKIIGMIDSLIAIAITASCKMYIRPFLNTNNYFQLDECRHPLLEHMLDQFQPNDFYSGANNSHIKIITGPNGSGKSVYLKQICLVVYLAHVGSYVPCSRADINLLDTIHSRVLAMESAVVRLSSFMIDVTQMNNTLTDPAASSLVLIDEFGKGTSETEGICLLQGALEHFLDRGDACPHVLVSTHFQQIHKRLPDSPLVQYQKMEHTKESGVLYFLYKISEGISNSYAFDVAEEIGIDKKTIDRAKEIFDCLSNSKPLAPLPQLLARNKFDMTTLQILDIPEPDEGSEITNINLHELLR</sequence>